<dbReference type="AlphaFoldDB" id="A0A127M4N9"/>
<dbReference type="InterPro" id="IPR000189">
    <property type="entry name" value="Transglyc_AS"/>
</dbReference>
<dbReference type="PANTHER" id="PTHR37423:SF5">
    <property type="entry name" value="SOLUBLE LYTIC MUREIN TRANSGLYCOSYLASE"/>
    <property type="match status" value="1"/>
</dbReference>
<comment type="similarity">
    <text evidence="1">Belongs to the transglycosylase Slt family.</text>
</comment>
<dbReference type="PROSITE" id="PS00922">
    <property type="entry name" value="TRANSGLYCOSYLASE"/>
    <property type="match status" value="1"/>
</dbReference>
<dbReference type="GO" id="GO:0008933">
    <property type="term" value="F:peptidoglycan lytic transglycosylase activity"/>
    <property type="evidence" value="ECO:0007669"/>
    <property type="project" value="InterPro"/>
</dbReference>
<dbReference type="InterPro" id="IPR037061">
    <property type="entry name" value="Lytic_TGlycoase_superhlx_L_sf"/>
</dbReference>
<keyword evidence="2 3" id="KW-0732">Signal</keyword>
<reference evidence="6 7" key="1">
    <citation type="submission" date="2015-12" db="EMBL/GenBank/DDBJ databases">
        <authorList>
            <person name="Shamseldin A."/>
            <person name="Moawad H."/>
            <person name="Abd El-Rahim W.M."/>
            <person name="Sadowsky M.J."/>
        </authorList>
    </citation>
    <scope>NUCLEOTIDE SEQUENCE [LARGE SCALE GENOMIC DNA]</scope>
    <source>
        <strain evidence="6 7">SM2</strain>
    </source>
</reference>
<dbReference type="CDD" id="cd13401">
    <property type="entry name" value="Slt70-like"/>
    <property type="match status" value="1"/>
</dbReference>
<dbReference type="InterPro" id="IPR012289">
    <property type="entry name" value="Lytic_TGlycosylase_superhlx_L"/>
</dbReference>
<dbReference type="Proteomes" id="UP000074119">
    <property type="component" value="Chromosome"/>
</dbReference>
<dbReference type="STRING" id="1470434.AZF00_07790"/>
<dbReference type="InterPro" id="IPR008939">
    <property type="entry name" value="Lytic_TGlycosylase_superhlx_U"/>
</dbReference>
<proteinExistence type="inferred from homology"/>
<name>A0A127M4N9_9GAMM</name>
<dbReference type="GO" id="GO:0016020">
    <property type="term" value="C:membrane"/>
    <property type="evidence" value="ECO:0007669"/>
    <property type="project" value="InterPro"/>
</dbReference>
<dbReference type="GO" id="GO:0000270">
    <property type="term" value="P:peptidoglycan metabolic process"/>
    <property type="evidence" value="ECO:0007669"/>
    <property type="project" value="InterPro"/>
</dbReference>
<dbReference type="PANTHER" id="PTHR37423">
    <property type="entry name" value="SOLUBLE LYTIC MUREIN TRANSGLYCOSYLASE-RELATED"/>
    <property type="match status" value="1"/>
</dbReference>
<dbReference type="SUPFAM" id="SSF48435">
    <property type="entry name" value="Bacterial muramidases"/>
    <property type="match status" value="1"/>
</dbReference>
<organism evidence="6 7">
    <name type="scientific">Zhongshania aliphaticivorans</name>
    <dbReference type="NCBI Taxonomy" id="1470434"/>
    <lineage>
        <taxon>Bacteria</taxon>
        <taxon>Pseudomonadati</taxon>
        <taxon>Pseudomonadota</taxon>
        <taxon>Gammaproteobacteria</taxon>
        <taxon>Cellvibrionales</taxon>
        <taxon>Spongiibacteraceae</taxon>
        <taxon>Zhongshania</taxon>
    </lineage>
</organism>
<feature type="signal peptide" evidence="3">
    <location>
        <begin position="1"/>
        <end position="20"/>
    </location>
</feature>
<accession>A0A127M4N9</accession>
<dbReference type="SUPFAM" id="SSF53955">
    <property type="entry name" value="Lysozyme-like"/>
    <property type="match status" value="1"/>
</dbReference>
<dbReference type="EMBL" id="CP014544">
    <property type="protein sequence ID" value="AMO68210.1"/>
    <property type="molecule type" value="Genomic_DNA"/>
</dbReference>
<evidence type="ECO:0000313" key="6">
    <source>
        <dbReference type="EMBL" id="AMO68210.1"/>
    </source>
</evidence>
<gene>
    <name evidence="6" type="ORF">AZF00_07790</name>
</gene>
<feature type="chain" id="PRO_5007275006" description="Soluble lytic murein transglycosylase" evidence="3">
    <location>
        <begin position="21"/>
        <end position="645"/>
    </location>
</feature>
<feature type="domain" description="Lytic transglycosylase superhelical linker" evidence="5">
    <location>
        <begin position="398"/>
        <end position="464"/>
    </location>
</feature>
<dbReference type="KEGG" id="zal:AZF00_07790"/>
<evidence type="ECO:0000256" key="1">
    <source>
        <dbReference type="ARBA" id="ARBA00007734"/>
    </source>
</evidence>
<feature type="domain" description="Transglycosylase SLT" evidence="4">
    <location>
        <begin position="475"/>
        <end position="584"/>
    </location>
</feature>
<evidence type="ECO:0000259" key="4">
    <source>
        <dbReference type="Pfam" id="PF01464"/>
    </source>
</evidence>
<evidence type="ECO:0000256" key="2">
    <source>
        <dbReference type="ARBA" id="ARBA00022729"/>
    </source>
</evidence>
<protein>
    <recommendedName>
        <fullName evidence="8">Soluble lytic murein transglycosylase</fullName>
    </recommendedName>
</protein>
<dbReference type="Gene3D" id="1.25.20.10">
    <property type="entry name" value="Bacterial muramidases"/>
    <property type="match status" value="1"/>
</dbReference>
<dbReference type="RefSeq" id="WP_008247625.1">
    <property type="nucleotide sequence ID" value="NZ_CP014544.1"/>
</dbReference>
<dbReference type="Gene3D" id="1.10.1240.20">
    <property type="entry name" value="Lytic transglycosylase, superhelical linker domain"/>
    <property type="match status" value="1"/>
</dbReference>
<evidence type="ECO:0008006" key="8">
    <source>
        <dbReference type="Google" id="ProtNLM"/>
    </source>
</evidence>
<dbReference type="GO" id="GO:0004553">
    <property type="term" value="F:hydrolase activity, hydrolyzing O-glycosyl compounds"/>
    <property type="evidence" value="ECO:0007669"/>
    <property type="project" value="InterPro"/>
</dbReference>
<dbReference type="Gene3D" id="1.10.530.10">
    <property type="match status" value="1"/>
</dbReference>
<evidence type="ECO:0000256" key="3">
    <source>
        <dbReference type="SAM" id="SignalP"/>
    </source>
</evidence>
<dbReference type="Pfam" id="PF14718">
    <property type="entry name" value="SLT_L"/>
    <property type="match status" value="1"/>
</dbReference>
<evidence type="ECO:0000313" key="7">
    <source>
        <dbReference type="Proteomes" id="UP000074119"/>
    </source>
</evidence>
<dbReference type="GO" id="GO:0042597">
    <property type="term" value="C:periplasmic space"/>
    <property type="evidence" value="ECO:0007669"/>
    <property type="project" value="InterPro"/>
</dbReference>
<evidence type="ECO:0000259" key="5">
    <source>
        <dbReference type="Pfam" id="PF14718"/>
    </source>
</evidence>
<dbReference type="Pfam" id="PF01464">
    <property type="entry name" value="SLT"/>
    <property type="match status" value="1"/>
</dbReference>
<sequence length="645" mass="73586">MNRFFTLLVVLAIQATTVIADPATDNSRRLYREALTEISRGRIANAEKLTPQLSNYALYPYLELELLKAQINQVSQQTIDVYLQQYGDTITGQRIRLTWLNKLLRNRNWTLYTQYYQKSSSIQNRCHYAHALRQIGKQSEANVAVSELWSTPYSLPKECDTPIKEWLSTLSPAQTEQQYWHRANLALSSGQTDMAFYLLSKVKGSDTYVEILRNPNLLFSKGLTLSPNDRSRDIAVHTLKRLAKGDFERTNTLWQQLDRQLKFTPSQNYALRDSMARQIIASDADYTRDWVMATDPNYEDPYLTEWRIRLALKDGDWAAVQHIAQFLPEDKKQKADWRYWAARADIELRGELTVSTQLALQKLAAERGYYSFLAADILNEDYQLSASRTLDPALISEVEQHSAIARARELYLLGDTGTSNLEWAYAMRSLNKAEQVAAAQLALNWGWHYQSIMTALKADAWDDLELRFPTPHQDNFRKVAKREKIQLKWIYAIARQESAFAPAANSPVGARGLMQLMPGTAKLVAKQMGLPSPKTEDLLTPEKNIAMGGFYLGQLLEQFGGNRILATAAYNAGPGRIERVLLRQTKDMPADIWIENLPYGETREYIKNVLAFSVIYAAKLDLERPLLAREERQIGPKNSATALKN</sequence>
<dbReference type="InterPro" id="IPR008258">
    <property type="entry name" value="Transglycosylase_SLT_dom_1"/>
</dbReference>
<dbReference type="InterPro" id="IPR023346">
    <property type="entry name" value="Lysozyme-like_dom_sf"/>
</dbReference>